<dbReference type="InterPro" id="IPR017871">
    <property type="entry name" value="ABC_transporter-like_CS"/>
</dbReference>
<dbReference type="PANTHER" id="PTHR46743:SF2">
    <property type="entry name" value="TEICHOIC ACIDS EXPORT ATP-BINDING PROTEIN TAGH"/>
    <property type="match status" value="1"/>
</dbReference>
<organism evidence="6 7">
    <name type="scientific">Tersicoccus phoenicis</name>
    <dbReference type="NCBI Taxonomy" id="554083"/>
    <lineage>
        <taxon>Bacteria</taxon>
        <taxon>Bacillati</taxon>
        <taxon>Actinomycetota</taxon>
        <taxon>Actinomycetes</taxon>
        <taxon>Micrococcales</taxon>
        <taxon>Micrococcaceae</taxon>
        <taxon>Tersicoccus</taxon>
    </lineage>
</organism>
<dbReference type="GO" id="GO:0016887">
    <property type="term" value="F:ATP hydrolysis activity"/>
    <property type="evidence" value="ECO:0007669"/>
    <property type="project" value="InterPro"/>
</dbReference>
<keyword evidence="4 6" id="KW-0067">ATP-binding</keyword>
<dbReference type="GO" id="GO:0005524">
    <property type="term" value="F:ATP binding"/>
    <property type="evidence" value="ECO:0007669"/>
    <property type="project" value="UniProtKB-KW"/>
</dbReference>
<dbReference type="STRING" id="554083.BKD30_08110"/>
<dbReference type="InterPro" id="IPR003439">
    <property type="entry name" value="ABC_transporter-like_ATP-bd"/>
</dbReference>
<protein>
    <submittedName>
        <fullName evidence="6">Polysaccharide/polyol phosphate ABC transporter ATP-binding protein</fullName>
    </submittedName>
</protein>
<dbReference type="GO" id="GO:0140359">
    <property type="term" value="F:ABC-type transporter activity"/>
    <property type="evidence" value="ECO:0007669"/>
    <property type="project" value="InterPro"/>
</dbReference>
<dbReference type="GO" id="GO:0016020">
    <property type="term" value="C:membrane"/>
    <property type="evidence" value="ECO:0007669"/>
    <property type="project" value="InterPro"/>
</dbReference>
<evidence type="ECO:0000259" key="5">
    <source>
        <dbReference type="PROSITE" id="PS50893"/>
    </source>
</evidence>
<gene>
    <name evidence="6" type="ORF">BKD30_08110</name>
</gene>
<dbReference type="SMART" id="SM00382">
    <property type="entry name" value="AAA"/>
    <property type="match status" value="1"/>
</dbReference>
<evidence type="ECO:0000256" key="2">
    <source>
        <dbReference type="ARBA" id="ARBA00022448"/>
    </source>
</evidence>
<dbReference type="InterPro" id="IPR003593">
    <property type="entry name" value="AAA+_ATPase"/>
</dbReference>
<feature type="domain" description="ABC transporter" evidence="5">
    <location>
        <begin position="43"/>
        <end position="264"/>
    </location>
</feature>
<comment type="caution">
    <text evidence="6">The sequence shown here is derived from an EMBL/GenBank/DDBJ whole genome shotgun (WGS) entry which is preliminary data.</text>
</comment>
<evidence type="ECO:0000256" key="3">
    <source>
        <dbReference type="ARBA" id="ARBA00022741"/>
    </source>
</evidence>
<dbReference type="SUPFAM" id="SSF52540">
    <property type="entry name" value="P-loop containing nucleoside triphosphate hydrolases"/>
    <property type="match status" value="1"/>
</dbReference>
<dbReference type="PROSITE" id="PS00211">
    <property type="entry name" value="ABC_TRANSPORTER_1"/>
    <property type="match status" value="1"/>
</dbReference>
<evidence type="ECO:0000313" key="6">
    <source>
        <dbReference type="EMBL" id="OMH24532.1"/>
    </source>
</evidence>
<sequence>MDATDPAETDPTAARPCVVVDRATVSYRVPTTSKRADEGHQGSGLYDRLRRRTTKVTVSALNEISLVVNHGESVGVIGRNGSGKSTLVKLISGQARPSSGAIYASSTPAMLGVNAALVPSLSGDQNITLGCLAMGMTPQQVDEKFEQIVELTGLGDTINLPMATYSSGMASRLQFAIATSIDPEILLIDEALNTGDAQFVDRTKARMDELRDQAGCVVLVSHSLPTIRSMCSRVLWLDRGDLVMDGDPTEVALQYENFAVRLSAGDTTGADQMKSEAMDALGRVHIRMAGRESRRRAR</sequence>
<dbReference type="PANTHER" id="PTHR46743">
    <property type="entry name" value="TEICHOIC ACIDS EXPORT ATP-BINDING PROTEIN TAGH"/>
    <property type="match status" value="1"/>
</dbReference>
<dbReference type="AlphaFoldDB" id="A0A1R1LAG8"/>
<dbReference type="InterPro" id="IPR015860">
    <property type="entry name" value="ABC_transpr_TagH-like"/>
</dbReference>
<evidence type="ECO:0000256" key="4">
    <source>
        <dbReference type="ARBA" id="ARBA00022840"/>
    </source>
</evidence>
<keyword evidence="3" id="KW-0547">Nucleotide-binding</keyword>
<dbReference type="InterPro" id="IPR027417">
    <property type="entry name" value="P-loop_NTPase"/>
</dbReference>
<dbReference type="OrthoDB" id="9778870at2"/>
<dbReference type="RefSeq" id="WP_076703866.1">
    <property type="nucleotide sequence ID" value="NZ_MRDE01000053.1"/>
</dbReference>
<dbReference type="PROSITE" id="PS50893">
    <property type="entry name" value="ABC_TRANSPORTER_2"/>
    <property type="match status" value="1"/>
</dbReference>
<proteinExistence type="inferred from homology"/>
<keyword evidence="2" id="KW-0813">Transport</keyword>
<dbReference type="Pfam" id="PF00005">
    <property type="entry name" value="ABC_tran"/>
    <property type="match status" value="1"/>
</dbReference>
<reference evidence="6 7" key="1">
    <citation type="submission" date="2016-12" db="EMBL/GenBank/DDBJ databases">
        <title>Draft genome of Tersicoccus phoenicis 1P05MA.</title>
        <authorList>
            <person name="Nakajima Y."/>
            <person name="Yoshizawa S."/>
            <person name="Nakamura K."/>
            <person name="Ogura Y."/>
            <person name="Hayashi T."/>
            <person name="Kogure K."/>
        </authorList>
    </citation>
    <scope>NUCLEOTIDE SEQUENCE [LARGE SCALE GENOMIC DNA]</scope>
    <source>
        <strain evidence="6 7">1p05MA</strain>
    </source>
</reference>
<dbReference type="CDD" id="cd03220">
    <property type="entry name" value="ABC_KpsT_Wzt"/>
    <property type="match status" value="1"/>
</dbReference>
<dbReference type="Gene3D" id="3.40.50.300">
    <property type="entry name" value="P-loop containing nucleotide triphosphate hydrolases"/>
    <property type="match status" value="1"/>
</dbReference>
<keyword evidence="7" id="KW-1185">Reference proteome</keyword>
<dbReference type="Proteomes" id="UP000187085">
    <property type="component" value="Unassembled WGS sequence"/>
</dbReference>
<dbReference type="InterPro" id="IPR050683">
    <property type="entry name" value="Bact_Polysacc_Export_ATP-bd"/>
</dbReference>
<dbReference type="EMBL" id="MRDE01000053">
    <property type="protein sequence ID" value="OMH24532.1"/>
    <property type="molecule type" value="Genomic_DNA"/>
</dbReference>
<name>A0A1R1LAG8_9MICC</name>
<comment type="similarity">
    <text evidence="1">Belongs to the ABC transporter superfamily.</text>
</comment>
<evidence type="ECO:0000313" key="7">
    <source>
        <dbReference type="Proteomes" id="UP000187085"/>
    </source>
</evidence>
<accession>A0A1R1LAG8</accession>
<evidence type="ECO:0000256" key="1">
    <source>
        <dbReference type="ARBA" id="ARBA00005417"/>
    </source>
</evidence>